<gene>
    <name evidence="1" type="ORF">CWE12_10690</name>
</gene>
<protein>
    <recommendedName>
        <fullName evidence="3">MarR family transcriptional regulator</fullName>
    </recommendedName>
</protein>
<dbReference type="RefSeq" id="WP_126789709.1">
    <property type="nucleotide sequence ID" value="NZ_PIPN01000005.1"/>
</dbReference>
<comment type="caution">
    <text evidence="1">The sequence shown here is derived from an EMBL/GenBank/DDBJ whole genome shotgun (WGS) entry which is preliminary data.</text>
</comment>
<evidence type="ECO:0000313" key="1">
    <source>
        <dbReference type="EMBL" id="RUO28773.1"/>
    </source>
</evidence>
<proteinExistence type="predicted"/>
<name>A0ABY0BWJ8_9GAMM</name>
<reference evidence="1 2" key="1">
    <citation type="journal article" date="2018" name="Front. Microbiol.">
        <title>Genome-Based Analysis Reveals the Taxonomy and Diversity of the Family Idiomarinaceae.</title>
        <authorList>
            <person name="Liu Y."/>
            <person name="Lai Q."/>
            <person name="Shao Z."/>
        </authorList>
    </citation>
    <scope>NUCLEOTIDE SEQUENCE [LARGE SCALE GENOMIC DNA]</scope>
    <source>
        <strain evidence="1 2">GBSy1</strain>
    </source>
</reference>
<evidence type="ECO:0008006" key="3">
    <source>
        <dbReference type="Google" id="ProtNLM"/>
    </source>
</evidence>
<organism evidence="1 2">
    <name type="scientific">Aliidiomarina sedimenti</name>
    <dbReference type="NCBI Taxonomy" id="1933879"/>
    <lineage>
        <taxon>Bacteria</taxon>
        <taxon>Pseudomonadati</taxon>
        <taxon>Pseudomonadota</taxon>
        <taxon>Gammaproteobacteria</taxon>
        <taxon>Alteromonadales</taxon>
        <taxon>Idiomarinaceae</taxon>
        <taxon>Aliidiomarina</taxon>
    </lineage>
</organism>
<accession>A0ABY0BWJ8</accession>
<dbReference type="EMBL" id="PIPN01000005">
    <property type="protein sequence ID" value="RUO28773.1"/>
    <property type="molecule type" value="Genomic_DNA"/>
</dbReference>
<evidence type="ECO:0000313" key="2">
    <source>
        <dbReference type="Proteomes" id="UP000287410"/>
    </source>
</evidence>
<dbReference type="Proteomes" id="UP000287410">
    <property type="component" value="Unassembled WGS sequence"/>
</dbReference>
<keyword evidence="2" id="KW-1185">Reference proteome</keyword>
<sequence>MNNTKLNFADCKASMDYPPTQLMRVARTSRECRILMLVWEHQGILTHELGEKFGYKSNNHHNVTQAFNPRIIRLGWVISKYRSGQPSESWRWYLEPVYIALQKPIRKDLRRTIRKHMEAANQ</sequence>